<reference evidence="2" key="1">
    <citation type="submission" date="2016-11" db="UniProtKB">
        <authorList>
            <consortium name="WormBaseParasite"/>
        </authorList>
    </citation>
    <scope>IDENTIFICATION</scope>
</reference>
<organism evidence="1 2">
    <name type="scientific">Heterorhabditis bacteriophora</name>
    <name type="common">Entomopathogenic nematode worm</name>
    <dbReference type="NCBI Taxonomy" id="37862"/>
    <lineage>
        <taxon>Eukaryota</taxon>
        <taxon>Metazoa</taxon>
        <taxon>Ecdysozoa</taxon>
        <taxon>Nematoda</taxon>
        <taxon>Chromadorea</taxon>
        <taxon>Rhabditida</taxon>
        <taxon>Rhabditina</taxon>
        <taxon>Rhabditomorpha</taxon>
        <taxon>Strongyloidea</taxon>
        <taxon>Heterorhabditidae</taxon>
        <taxon>Heterorhabditis</taxon>
    </lineage>
</organism>
<accession>A0A1I7WPQ1</accession>
<dbReference type="WBParaSite" id="Hba_07122">
    <property type="protein sequence ID" value="Hba_07122"/>
    <property type="gene ID" value="Hba_07122"/>
</dbReference>
<proteinExistence type="predicted"/>
<name>A0A1I7WPQ1_HETBA</name>
<dbReference type="AlphaFoldDB" id="A0A1I7WPQ1"/>
<protein>
    <submittedName>
        <fullName evidence="2">Uncharacterized protein</fullName>
    </submittedName>
</protein>
<dbReference type="Proteomes" id="UP000095283">
    <property type="component" value="Unplaced"/>
</dbReference>
<sequence length="42" mass="4926">MLHPYRALQIRIEYTDILNESNVTYTSVLSHSPESDMLFLKV</sequence>
<keyword evidence="1" id="KW-1185">Reference proteome</keyword>
<evidence type="ECO:0000313" key="2">
    <source>
        <dbReference type="WBParaSite" id="Hba_07122"/>
    </source>
</evidence>
<evidence type="ECO:0000313" key="1">
    <source>
        <dbReference type="Proteomes" id="UP000095283"/>
    </source>
</evidence>